<sequence length="53" mass="5523">MIGDEDVNSSATINLASGRSVTTRLVIGADGANSFARRSAGLEHVGWNYAQGE</sequence>
<dbReference type="GeneID" id="25912833"/>
<name>A0A0L0FEF2_9EUKA</name>
<dbReference type="RefSeq" id="XP_014149041.1">
    <property type="nucleotide sequence ID" value="XM_014293566.1"/>
</dbReference>
<evidence type="ECO:0000313" key="2">
    <source>
        <dbReference type="Proteomes" id="UP000054560"/>
    </source>
</evidence>
<dbReference type="SUPFAM" id="SSF51905">
    <property type="entry name" value="FAD/NAD(P)-binding domain"/>
    <property type="match status" value="1"/>
</dbReference>
<evidence type="ECO:0000313" key="1">
    <source>
        <dbReference type="EMBL" id="KNC75139.1"/>
    </source>
</evidence>
<dbReference type="EMBL" id="KQ243823">
    <property type="protein sequence ID" value="KNC75139.1"/>
    <property type="molecule type" value="Genomic_DNA"/>
</dbReference>
<dbReference type="Proteomes" id="UP000054560">
    <property type="component" value="Unassembled WGS sequence"/>
</dbReference>
<dbReference type="AlphaFoldDB" id="A0A0L0FEF2"/>
<feature type="non-terminal residue" evidence="1">
    <location>
        <position position="53"/>
    </location>
</feature>
<evidence type="ECO:0008006" key="3">
    <source>
        <dbReference type="Google" id="ProtNLM"/>
    </source>
</evidence>
<proteinExistence type="predicted"/>
<reference evidence="1 2" key="1">
    <citation type="submission" date="2011-02" db="EMBL/GenBank/DDBJ databases">
        <title>The Genome Sequence of Sphaeroforma arctica JP610.</title>
        <authorList>
            <consortium name="The Broad Institute Genome Sequencing Platform"/>
            <person name="Russ C."/>
            <person name="Cuomo C."/>
            <person name="Young S.K."/>
            <person name="Zeng Q."/>
            <person name="Gargeya S."/>
            <person name="Alvarado L."/>
            <person name="Berlin A."/>
            <person name="Chapman S.B."/>
            <person name="Chen Z."/>
            <person name="Freedman E."/>
            <person name="Gellesch M."/>
            <person name="Goldberg J."/>
            <person name="Griggs A."/>
            <person name="Gujja S."/>
            <person name="Heilman E."/>
            <person name="Heiman D."/>
            <person name="Howarth C."/>
            <person name="Mehta T."/>
            <person name="Neiman D."/>
            <person name="Pearson M."/>
            <person name="Roberts A."/>
            <person name="Saif S."/>
            <person name="Shea T."/>
            <person name="Shenoy N."/>
            <person name="Sisk P."/>
            <person name="Stolte C."/>
            <person name="Sykes S."/>
            <person name="White J."/>
            <person name="Yandava C."/>
            <person name="Burger G."/>
            <person name="Gray M.W."/>
            <person name="Holland P.W.H."/>
            <person name="King N."/>
            <person name="Lang F.B.F."/>
            <person name="Roger A.J."/>
            <person name="Ruiz-Trillo I."/>
            <person name="Haas B."/>
            <person name="Nusbaum C."/>
            <person name="Birren B."/>
        </authorList>
    </citation>
    <scope>NUCLEOTIDE SEQUENCE [LARGE SCALE GENOMIC DNA]</scope>
    <source>
        <strain evidence="1 2">JP610</strain>
    </source>
</reference>
<keyword evidence="2" id="KW-1185">Reference proteome</keyword>
<protein>
    <recommendedName>
        <fullName evidence="3">FAD-binding domain-containing protein</fullName>
    </recommendedName>
</protein>
<dbReference type="OrthoDB" id="683240at2759"/>
<dbReference type="Gene3D" id="3.50.50.60">
    <property type="entry name" value="FAD/NAD(P)-binding domain"/>
    <property type="match status" value="1"/>
</dbReference>
<gene>
    <name evidence="1" type="ORF">SARC_12329</name>
</gene>
<organism evidence="1 2">
    <name type="scientific">Sphaeroforma arctica JP610</name>
    <dbReference type="NCBI Taxonomy" id="667725"/>
    <lineage>
        <taxon>Eukaryota</taxon>
        <taxon>Ichthyosporea</taxon>
        <taxon>Ichthyophonida</taxon>
        <taxon>Sphaeroforma</taxon>
    </lineage>
</organism>
<dbReference type="InterPro" id="IPR036188">
    <property type="entry name" value="FAD/NAD-bd_sf"/>
</dbReference>
<accession>A0A0L0FEF2</accession>